<gene>
    <name evidence="1" type="ORF">B0T19DRAFT_402326</name>
</gene>
<reference evidence="1" key="1">
    <citation type="journal article" date="2023" name="Mol. Phylogenet. Evol.">
        <title>Genome-scale phylogeny and comparative genomics of the fungal order Sordariales.</title>
        <authorList>
            <person name="Hensen N."/>
            <person name="Bonometti L."/>
            <person name="Westerberg I."/>
            <person name="Brannstrom I.O."/>
            <person name="Guillou S."/>
            <person name="Cros-Aarteil S."/>
            <person name="Calhoun S."/>
            <person name="Haridas S."/>
            <person name="Kuo A."/>
            <person name="Mondo S."/>
            <person name="Pangilinan J."/>
            <person name="Riley R."/>
            <person name="LaButti K."/>
            <person name="Andreopoulos B."/>
            <person name="Lipzen A."/>
            <person name="Chen C."/>
            <person name="Yan M."/>
            <person name="Daum C."/>
            <person name="Ng V."/>
            <person name="Clum A."/>
            <person name="Steindorff A."/>
            <person name="Ohm R.A."/>
            <person name="Martin F."/>
            <person name="Silar P."/>
            <person name="Natvig D.O."/>
            <person name="Lalanne C."/>
            <person name="Gautier V."/>
            <person name="Ament-Velasquez S.L."/>
            <person name="Kruys A."/>
            <person name="Hutchinson M.I."/>
            <person name="Powell A.J."/>
            <person name="Barry K."/>
            <person name="Miller A.N."/>
            <person name="Grigoriev I.V."/>
            <person name="Debuchy R."/>
            <person name="Gladieux P."/>
            <person name="Hiltunen Thoren M."/>
            <person name="Johannesson H."/>
        </authorList>
    </citation>
    <scope>NUCLEOTIDE SEQUENCE</scope>
    <source>
        <strain evidence="1">SMH4131-1</strain>
    </source>
</reference>
<dbReference type="EMBL" id="JAUEPO010000004">
    <property type="protein sequence ID" value="KAK3324068.1"/>
    <property type="molecule type" value="Genomic_DNA"/>
</dbReference>
<organism evidence="1 2">
    <name type="scientific">Cercophora scortea</name>
    <dbReference type="NCBI Taxonomy" id="314031"/>
    <lineage>
        <taxon>Eukaryota</taxon>
        <taxon>Fungi</taxon>
        <taxon>Dikarya</taxon>
        <taxon>Ascomycota</taxon>
        <taxon>Pezizomycotina</taxon>
        <taxon>Sordariomycetes</taxon>
        <taxon>Sordariomycetidae</taxon>
        <taxon>Sordariales</taxon>
        <taxon>Lasiosphaeriaceae</taxon>
        <taxon>Cercophora</taxon>
    </lineage>
</organism>
<evidence type="ECO:0000313" key="2">
    <source>
        <dbReference type="Proteomes" id="UP001286456"/>
    </source>
</evidence>
<accession>A0AAE0IFL7</accession>
<dbReference type="Proteomes" id="UP001286456">
    <property type="component" value="Unassembled WGS sequence"/>
</dbReference>
<sequence>MCGRTNQVCWLRDWLEMASGRRHHFLTSSQRLPAVGDGDFGGRFLRGRHLSPQLLHILTSGITILARVRGACSFFDIVCDLFDTVNESQEQLLNHFPSVSHCAPITPGSSPMMRTDSHS</sequence>
<proteinExistence type="predicted"/>
<evidence type="ECO:0000313" key="1">
    <source>
        <dbReference type="EMBL" id="KAK3324068.1"/>
    </source>
</evidence>
<protein>
    <submittedName>
        <fullName evidence="1">Uncharacterized protein</fullName>
    </submittedName>
</protein>
<reference evidence="1" key="2">
    <citation type="submission" date="2023-06" db="EMBL/GenBank/DDBJ databases">
        <authorList>
            <consortium name="Lawrence Berkeley National Laboratory"/>
            <person name="Haridas S."/>
            <person name="Hensen N."/>
            <person name="Bonometti L."/>
            <person name="Westerberg I."/>
            <person name="Brannstrom I.O."/>
            <person name="Guillou S."/>
            <person name="Cros-Aarteil S."/>
            <person name="Calhoun S."/>
            <person name="Kuo A."/>
            <person name="Mondo S."/>
            <person name="Pangilinan J."/>
            <person name="Riley R."/>
            <person name="Labutti K."/>
            <person name="Andreopoulos B."/>
            <person name="Lipzen A."/>
            <person name="Chen C."/>
            <person name="Yanf M."/>
            <person name="Daum C."/>
            <person name="Ng V."/>
            <person name="Clum A."/>
            <person name="Steindorff A."/>
            <person name="Ohm R."/>
            <person name="Martin F."/>
            <person name="Silar P."/>
            <person name="Natvig D."/>
            <person name="Lalanne C."/>
            <person name="Gautier V."/>
            <person name="Ament-Velasquez S.L."/>
            <person name="Kruys A."/>
            <person name="Hutchinson M.I."/>
            <person name="Powell A.J."/>
            <person name="Barry K."/>
            <person name="Miller A.N."/>
            <person name="Grigoriev I.V."/>
            <person name="Debuchy R."/>
            <person name="Gladieux P."/>
            <person name="Thoren M.H."/>
            <person name="Johannesson H."/>
        </authorList>
    </citation>
    <scope>NUCLEOTIDE SEQUENCE</scope>
    <source>
        <strain evidence="1">SMH4131-1</strain>
    </source>
</reference>
<keyword evidence="2" id="KW-1185">Reference proteome</keyword>
<dbReference type="AlphaFoldDB" id="A0AAE0IFL7"/>
<name>A0AAE0IFL7_9PEZI</name>
<comment type="caution">
    <text evidence="1">The sequence shown here is derived from an EMBL/GenBank/DDBJ whole genome shotgun (WGS) entry which is preliminary data.</text>
</comment>